<accession>A0A139AQA8</accession>
<dbReference type="STRING" id="1344416.A0A139AQA8"/>
<feature type="region of interest" description="Disordered" evidence="1">
    <location>
        <begin position="836"/>
        <end position="893"/>
    </location>
</feature>
<evidence type="ECO:0000313" key="2">
    <source>
        <dbReference type="EMBL" id="KXS18929.1"/>
    </source>
</evidence>
<feature type="region of interest" description="Disordered" evidence="1">
    <location>
        <begin position="445"/>
        <end position="473"/>
    </location>
</feature>
<dbReference type="Proteomes" id="UP000070544">
    <property type="component" value="Unassembled WGS sequence"/>
</dbReference>
<feature type="compositionally biased region" description="Basic and acidic residues" evidence="1">
    <location>
        <begin position="786"/>
        <end position="797"/>
    </location>
</feature>
<protein>
    <submittedName>
        <fullName evidence="2">Uncharacterized protein</fullName>
    </submittedName>
</protein>
<feature type="compositionally biased region" description="Low complexity" evidence="1">
    <location>
        <begin position="244"/>
        <end position="277"/>
    </location>
</feature>
<feature type="compositionally biased region" description="Basic and acidic residues" evidence="1">
    <location>
        <begin position="449"/>
        <end position="462"/>
    </location>
</feature>
<gene>
    <name evidence="2" type="ORF">M427DRAFT_29376</name>
</gene>
<keyword evidence="3" id="KW-1185">Reference proteome</keyword>
<dbReference type="AlphaFoldDB" id="A0A139AQA8"/>
<feature type="region of interest" description="Disordered" evidence="1">
    <location>
        <begin position="775"/>
        <end position="797"/>
    </location>
</feature>
<feature type="compositionally biased region" description="Low complexity" evidence="1">
    <location>
        <begin position="333"/>
        <end position="346"/>
    </location>
</feature>
<sequence length="893" mass="93012">MPSTPTDSSKGDSSRLAALALAMAGLEPSPIDFVFSGDEVSDLEIATARGSGWLQTPMPGRVRDVFGMEDTNDRGDACADEEEEDDGEWDVEVGLADNSGGALDDFEGITLFRGGLLGAFMASGGLASPLARRGPVGLGPAKLTKVPAPSPAARVPIGPLAPRARVDPNVVVKTEGEKGEKRAVKGVAKDRDVGLNPTPAATPGRITGAPGKTLVSRPDVTPRPHATLRAAPIKTPTPASFTGLKTPTTSHHPTKPPSTSSIPLSAHKIPAAAARPTVPRPTPTPSRNPVQKGVTPTPSRTVFSSHIPVRTAALQTPRTPLAPIRTPARDVAAPRAPTPTSTPADDGTPKAPRRAEGGNGDVIMRDAQCVARERDHGAVTALPPPPTVAEAFERSMRADRVEDPASLLPFDSDPLTEPVGEEGNGVADLKVEGPVEAPVQEVVQEMEEEQKQKQKQELKQEQEQEQEQEQDADVMEEYGASWVDVEMDESDDASVLDVQETPVTSVSFPSPILPSLSETPTVCEPTTLPVAPTVTEPVPIPTVRSNPVPTSLTIQPSRPLLATSPARPPTSIISFTARSPGPGTPGRVIVGIARSHGGMVPRSPGAVAAFARRTSVELSSPGRKKSPLRRTLRAGRGRLVGGGVGVGGVGATGVGAGMGLSARVAAAVAAGMGVGLGQGKAQAAQKGGRGGRKVGTDERIEQAKANGRRNARTRRTYLKHVHEIDAPPPESPDRIKQEVWAGLRERPPPPSWSRVEERKGKVVWCEPVGITVAGGELGSGGRSRYRKVEGRPVGTEDAREVKGILSSKPPKEPFVAAEPELPVVIQVVKYLQKREEAAPVQEVAKKGQSGGKRASGGGQSADADGAPGVGVVGGKKRSKGGMGGAPGRVARGR</sequence>
<evidence type="ECO:0000313" key="3">
    <source>
        <dbReference type="Proteomes" id="UP000070544"/>
    </source>
</evidence>
<feature type="compositionally biased region" description="Gly residues" evidence="1">
    <location>
        <begin position="848"/>
        <end position="859"/>
    </location>
</feature>
<proteinExistence type="predicted"/>
<reference evidence="2 3" key="1">
    <citation type="journal article" date="2015" name="Genome Biol. Evol.">
        <title>Phylogenomic analyses indicate that early fungi evolved digesting cell walls of algal ancestors of land plants.</title>
        <authorList>
            <person name="Chang Y."/>
            <person name="Wang S."/>
            <person name="Sekimoto S."/>
            <person name="Aerts A.L."/>
            <person name="Choi C."/>
            <person name="Clum A."/>
            <person name="LaButti K.M."/>
            <person name="Lindquist E.A."/>
            <person name="Yee Ngan C."/>
            <person name="Ohm R.A."/>
            <person name="Salamov A.A."/>
            <person name="Grigoriev I.V."/>
            <person name="Spatafora J.W."/>
            <person name="Berbee M.L."/>
        </authorList>
    </citation>
    <scope>NUCLEOTIDE SEQUENCE [LARGE SCALE GENOMIC DNA]</scope>
    <source>
        <strain evidence="2 3">JEL478</strain>
    </source>
</reference>
<evidence type="ECO:0000256" key="1">
    <source>
        <dbReference type="SAM" id="MobiDB-lite"/>
    </source>
</evidence>
<dbReference type="EMBL" id="KQ965740">
    <property type="protein sequence ID" value="KXS18929.1"/>
    <property type="molecule type" value="Genomic_DNA"/>
</dbReference>
<feature type="region of interest" description="Disordered" evidence="1">
    <location>
        <begin position="549"/>
        <end position="568"/>
    </location>
</feature>
<name>A0A139AQA8_GONPJ</name>
<feature type="compositionally biased region" description="Acidic residues" evidence="1">
    <location>
        <begin position="463"/>
        <end position="473"/>
    </location>
</feature>
<feature type="region of interest" description="Disordered" evidence="1">
    <location>
        <begin position="191"/>
        <end position="359"/>
    </location>
</feature>
<feature type="compositionally biased region" description="Polar residues" evidence="1">
    <location>
        <begin position="294"/>
        <end position="304"/>
    </location>
</feature>
<organism evidence="2 3">
    <name type="scientific">Gonapodya prolifera (strain JEL478)</name>
    <name type="common">Monoblepharis prolifera</name>
    <dbReference type="NCBI Taxonomy" id="1344416"/>
    <lineage>
        <taxon>Eukaryota</taxon>
        <taxon>Fungi</taxon>
        <taxon>Fungi incertae sedis</taxon>
        <taxon>Chytridiomycota</taxon>
        <taxon>Chytridiomycota incertae sedis</taxon>
        <taxon>Monoblepharidomycetes</taxon>
        <taxon>Monoblepharidales</taxon>
        <taxon>Gonapodyaceae</taxon>
        <taxon>Gonapodya</taxon>
    </lineage>
</organism>